<reference evidence="1" key="2">
    <citation type="submission" date="2023-06" db="EMBL/GenBank/DDBJ databases">
        <authorList>
            <consortium name="Lawrence Berkeley National Laboratory"/>
            <person name="Haridas S."/>
            <person name="Hensen N."/>
            <person name="Bonometti L."/>
            <person name="Westerberg I."/>
            <person name="Brannstrom I.O."/>
            <person name="Guillou S."/>
            <person name="Cros-Aarteil S."/>
            <person name="Calhoun S."/>
            <person name="Kuo A."/>
            <person name="Mondo S."/>
            <person name="Pangilinan J."/>
            <person name="Riley R."/>
            <person name="Labutti K."/>
            <person name="Andreopoulos B."/>
            <person name="Lipzen A."/>
            <person name="Chen C."/>
            <person name="Yanf M."/>
            <person name="Daum C."/>
            <person name="Ng V."/>
            <person name="Clum A."/>
            <person name="Steindorff A."/>
            <person name="Ohm R."/>
            <person name="Martin F."/>
            <person name="Silar P."/>
            <person name="Natvig D."/>
            <person name="Lalanne C."/>
            <person name="Gautier V."/>
            <person name="Ament-Velasquez S.L."/>
            <person name="Kruys A."/>
            <person name="Hutchinson M.I."/>
            <person name="Powell A.J."/>
            <person name="Barry K."/>
            <person name="Miller A.N."/>
            <person name="Grigoriev I.V."/>
            <person name="Debuchy R."/>
            <person name="Gladieux P."/>
            <person name="Thoren M.H."/>
            <person name="Johannesson H."/>
        </authorList>
    </citation>
    <scope>NUCLEOTIDE SEQUENCE</scope>
    <source>
        <strain evidence="1">CBS 118394</strain>
    </source>
</reference>
<organism evidence="1 2">
    <name type="scientific">Apodospora peruviana</name>
    <dbReference type="NCBI Taxonomy" id="516989"/>
    <lineage>
        <taxon>Eukaryota</taxon>
        <taxon>Fungi</taxon>
        <taxon>Dikarya</taxon>
        <taxon>Ascomycota</taxon>
        <taxon>Pezizomycotina</taxon>
        <taxon>Sordariomycetes</taxon>
        <taxon>Sordariomycetidae</taxon>
        <taxon>Sordariales</taxon>
        <taxon>Lasiosphaeriaceae</taxon>
        <taxon>Apodospora</taxon>
    </lineage>
</organism>
<sequence>MRGNKYRVYGAAFSRDRISNNPSLEAAYGPAIFHWGLWVEPKNSKGQGCLLHVEDHPQMNSRTGVIPGGWKFGYRETSAYQSQRFIGRIMIGKLPAGIGPEELKARLATIAVPRQGSEENCITWQFVIDKFMAYALQRFKKWYSSGTWLRAGKAESYVKRKFP</sequence>
<name>A0AAE0M1K3_9PEZI</name>
<dbReference type="EMBL" id="JAUEDM010000006">
    <property type="protein sequence ID" value="KAK3315650.1"/>
    <property type="molecule type" value="Genomic_DNA"/>
</dbReference>
<keyword evidence="2" id="KW-1185">Reference proteome</keyword>
<accession>A0AAE0M1K3</accession>
<dbReference type="Pfam" id="PF21858">
    <property type="entry name" value="DUF6914"/>
    <property type="match status" value="1"/>
</dbReference>
<comment type="caution">
    <text evidence="1">The sequence shown here is derived from an EMBL/GenBank/DDBJ whole genome shotgun (WGS) entry which is preliminary data.</text>
</comment>
<dbReference type="InterPro" id="IPR054208">
    <property type="entry name" value="DUF6914"/>
</dbReference>
<evidence type="ECO:0000313" key="2">
    <source>
        <dbReference type="Proteomes" id="UP001283341"/>
    </source>
</evidence>
<evidence type="ECO:0000313" key="1">
    <source>
        <dbReference type="EMBL" id="KAK3315650.1"/>
    </source>
</evidence>
<dbReference type="AlphaFoldDB" id="A0AAE0M1K3"/>
<dbReference type="Proteomes" id="UP001283341">
    <property type="component" value="Unassembled WGS sequence"/>
</dbReference>
<protein>
    <submittedName>
        <fullName evidence="1">Uncharacterized protein</fullName>
    </submittedName>
</protein>
<proteinExistence type="predicted"/>
<gene>
    <name evidence="1" type="ORF">B0H66DRAFT_577355</name>
</gene>
<reference evidence="1" key="1">
    <citation type="journal article" date="2023" name="Mol. Phylogenet. Evol.">
        <title>Genome-scale phylogeny and comparative genomics of the fungal order Sordariales.</title>
        <authorList>
            <person name="Hensen N."/>
            <person name="Bonometti L."/>
            <person name="Westerberg I."/>
            <person name="Brannstrom I.O."/>
            <person name="Guillou S."/>
            <person name="Cros-Aarteil S."/>
            <person name="Calhoun S."/>
            <person name="Haridas S."/>
            <person name="Kuo A."/>
            <person name="Mondo S."/>
            <person name="Pangilinan J."/>
            <person name="Riley R."/>
            <person name="LaButti K."/>
            <person name="Andreopoulos B."/>
            <person name="Lipzen A."/>
            <person name="Chen C."/>
            <person name="Yan M."/>
            <person name="Daum C."/>
            <person name="Ng V."/>
            <person name="Clum A."/>
            <person name="Steindorff A."/>
            <person name="Ohm R.A."/>
            <person name="Martin F."/>
            <person name="Silar P."/>
            <person name="Natvig D.O."/>
            <person name="Lalanne C."/>
            <person name="Gautier V."/>
            <person name="Ament-Velasquez S.L."/>
            <person name="Kruys A."/>
            <person name="Hutchinson M.I."/>
            <person name="Powell A.J."/>
            <person name="Barry K."/>
            <person name="Miller A.N."/>
            <person name="Grigoriev I.V."/>
            <person name="Debuchy R."/>
            <person name="Gladieux P."/>
            <person name="Hiltunen Thoren M."/>
            <person name="Johannesson H."/>
        </authorList>
    </citation>
    <scope>NUCLEOTIDE SEQUENCE</scope>
    <source>
        <strain evidence="1">CBS 118394</strain>
    </source>
</reference>